<evidence type="ECO:0000256" key="1">
    <source>
        <dbReference type="SAM" id="MobiDB-lite"/>
    </source>
</evidence>
<dbReference type="EMBL" id="SOYY01000008">
    <property type="protein sequence ID" value="KAA0717857.1"/>
    <property type="molecule type" value="Genomic_DNA"/>
</dbReference>
<evidence type="ECO:0000313" key="3">
    <source>
        <dbReference type="Proteomes" id="UP000324632"/>
    </source>
</evidence>
<feature type="compositionally biased region" description="Basic residues" evidence="1">
    <location>
        <begin position="90"/>
        <end position="104"/>
    </location>
</feature>
<accession>A0A5A9PB42</accession>
<feature type="compositionally biased region" description="Polar residues" evidence="1">
    <location>
        <begin position="105"/>
        <end position="116"/>
    </location>
</feature>
<dbReference type="PANTHER" id="PTHR14386">
    <property type="entry name" value="PROTEIN FAM204A"/>
    <property type="match status" value="1"/>
</dbReference>
<feature type="region of interest" description="Disordered" evidence="1">
    <location>
        <begin position="1"/>
        <end position="155"/>
    </location>
</feature>
<feature type="compositionally biased region" description="Pro residues" evidence="1">
    <location>
        <begin position="142"/>
        <end position="151"/>
    </location>
</feature>
<proteinExistence type="predicted"/>
<feature type="compositionally biased region" description="Basic and acidic residues" evidence="1">
    <location>
        <begin position="22"/>
        <end position="48"/>
    </location>
</feature>
<reference evidence="2 3" key="1">
    <citation type="journal article" date="2019" name="Mol. Ecol. Resour.">
        <title>Chromosome-level genome assembly of Triplophysa tibetana, a fish adapted to the harsh high-altitude environment of the Tibetan Plateau.</title>
        <authorList>
            <person name="Yang X."/>
            <person name="Liu H."/>
            <person name="Ma Z."/>
            <person name="Zou Y."/>
            <person name="Zou M."/>
            <person name="Mao Y."/>
            <person name="Li X."/>
            <person name="Wang H."/>
            <person name="Chen T."/>
            <person name="Wang W."/>
            <person name="Yang R."/>
        </authorList>
    </citation>
    <scope>NUCLEOTIDE SEQUENCE [LARGE SCALE GENOMIC DNA]</scope>
    <source>
        <strain evidence="2">TTIB1903HZAU</strain>
        <tissue evidence="2">Muscle</tissue>
    </source>
</reference>
<evidence type="ECO:0000313" key="2">
    <source>
        <dbReference type="EMBL" id="KAA0717857.1"/>
    </source>
</evidence>
<dbReference type="PANTHER" id="PTHR14386:SF2">
    <property type="entry name" value="PROTEIN FAM204A"/>
    <property type="match status" value="1"/>
</dbReference>
<feature type="compositionally biased region" description="Basic and acidic residues" evidence="1">
    <location>
        <begin position="117"/>
        <end position="128"/>
    </location>
</feature>
<protein>
    <submittedName>
        <fullName evidence="2">Protein FAM204A</fullName>
    </submittedName>
</protein>
<gene>
    <name evidence="2" type="ORF">E1301_Tti001549</name>
</gene>
<dbReference type="Proteomes" id="UP000324632">
    <property type="component" value="Chromosome 8"/>
</dbReference>
<keyword evidence="3" id="KW-1185">Reference proteome</keyword>
<dbReference type="AlphaFoldDB" id="A0A5A9PB42"/>
<sequence>MNMYSGLLPPGLTEADLSSEDADVKAEDRGETETNEHRSCQSDTETHLSRNLTDLQTDPVEDDCPPGVSPEKWQRFKDLQKAKDDQRGKQPQRKRQRKRRHKKSGTSTQNCNTQQNRKLEEERKDNWKELTQYFGINDRLKPPPCNRPPPLSGLEKSIESSIAEGEFEKAEELSDRLATREAVLHRWIWCGRAGEIRSKGLTVVV</sequence>
<comment type="caution">
    <text evidence="2">The sequence shown here is derived from an EMBL/GenBank/DDBJ whole genome shotgun (WGS) entry which is preliminary data.</text>
</comment>
<dbReference type="InterPro" id="IPR037690">
    <property type="entry name" value="FAM204A"/>
</dbReference>
<organism evidence="2 3">
    <name type="scientific">Triplophysa tibetana</name>
    <dbReference type="NCBI Taxonomy" id="1572043"/>
    <lineage>
        <taxon>Eukaryota</taxon>
        <taxon>Metazoa</taxon>
        <taxon>Chordata</taxon>
        <taxon>Craniata</taxon>
        <taxon>Vertebrata</taxon>
        <taxon>Euteleostomi</taxon>
        <taxon>Actinopterygii</taxon>
        <taxon>Neopterygii</taxon>
        <taxon>Teleostei</taxon>
        <taxon>Ostariophysi</taxon>
        <taxon>Cypriniformes</taxon>
        <taxon>Nemacheilidae</taxon>
        <taxon>Triplophysa</taxon>
    </lineage>
</organism>
<feature type="compositionally biased region" description="Basic and acidic residues" evidence="1">
    <location>
        <begin position="72"/>
        <end position="88"/>
    </location>
</feature>
<name>A0A5A9PB42_9TELE</name>